<dbReference type="InterPro" id="IPR052860">
    <property type="entry name" value="NRL-GPCR1"/>
</dbReference>
<feature type="transmembrane region" description="Helical" evidence="1">
    <location>
        <begin position="76"/>
        <end position="99"/>
    </location>
</feature>
<dbReference type="EMBL" id="BTRK01000006">
    <property type="protein sequence ID" value="GMR57466.1"/>
    <property type="molecule type" value="Genomic_DNA"/>
</dbReference>
<keyword evidence="3" id="KW-1185">Reference proteome</keyword>
<accession>A0AAN5ICA3</accession>
<evidence type="ECO:0000313" key="3">
    <source>
        <dbReference type="Proteomes" id="UP001328107"/>
    </source>
</evidence>
<name>A0AAN5ICA3_9BILA</name>
<organism evidence="2 3">
    <name type="scientific">Pristionchus mayeri</name>
    <dbReference type="NCBI Taxonomy" id="1317129"/>
    <lineage>
        <taxon>Eukaryota</taxon>
        <taxon>Metazoa</taxon>
        <taxon>Ecdysozoa</taxon>
        <taxon>Nematoda</taxon>
        <taxon>Chromadorea</taxon>
        <taxon>Rhabditida</taxon>
        <taxon>Rhabditina</taxon>
        <taxon>Diplogasteromorpha</taxon>
        <taxon>Diplogasteroidea</taxon>
        <taxon>Neodiplogasteridae</taxon>
        <taxon>Pristionchus</taxon>
    </lineage>
</organism>
<gene>
    <name evidence="2" type="ORF">PMAYCL1PPCAC_27661</name>
</gene>
<feature type="transmembrane region" description="Helical" evidence="1">
    <location>
        <begin position="111"/>
        <end position="128"/>
    </location>
</feature>
<feature type="non-terminal residue" evidence="2">
    <location>
        <position position="421"/>
    </location>
</feature>
<feature type="transmembrane region" description="Helical" evidence="1">
    <location>
        <begin position="376"/>
        <end position="399"/>
    </location>
</feature>
<feature type="transmembrane region" description="Helical" evidence="1">
    <location>
        <begin position="28"/>
        <end position="47"/>
    </location>
</feature>
<evidence type="ECO:0008006" key="4">
    <source>
        <dbReference type="Google" id="ProtNLM"/>
    </source>
</evidence>
<keyword evidence="1" id="KW-0472">Membrane</keyword>
<feature type="transmembrane region" description="Helical" evidence="1">
    <location>
        <begin position="225"/>
        <end position="244"/>
    </location>
</feature>
<keyword evidence="1" id="KW-0812">Transmembrane</keyword>
<feature type="transmembrane region" description="Helical" evidence="1">
    <location>
        <begin position="326"/>
        <end position="351"/>
    </location>
</feature>
<feature type="non-terminal residue" evidence="2">
    <location>
        <position position="1"/>
    </location>
</feature>
<dbReference type="Proteomes" id="UP001328107">
    <property type="component" value="Unassembled WGS sequence"/>
</dbReference>
<evidence type="ECO:0000256" key="1">
    <source>
        <dbReference type="SAM" id="Phobius"/>
    </source>
</evidence>
<sequence length="421" mass="50012">ILLVASSCIAIFPVVILRTRAISAHFRFLLLLLWFAHLLIVADHWTYAVMRWGHNDFTGCCVPWLDVQVFRMIHDIGFYLSTPAMFLLIFDRFLITLFYKTVNERQMYFRRAIFITVPIGVSPISKYIKKSMFDFAITEACIIAHTCDAISYAFCAITYFRSKIKYRESFTHVTLDTRFSLFESQELNLALLPVCIMDVFLKNLSLTTVWIYAIHQNMDFSVIMLPFYSISTINVFLAQASIVYSHRILWKRFKEIFGCKTEERKVPSEKEQLATYFEMMDKQYLDTIFDYFYIFEILIVILSLCSIVIFPVIILRTRAISVHFRFLLLLLWFAHFLLIVSHVISITLRWVHQDNQYNQYLQTISEFQFFRLIHDVGFFLTSPIMFLLICDRFLFTLFYKRVERRQMYFKRVTIITVPLGV</sequence>
<reference evidence="3" key="1">
    <citation type="submission" date="2022-10" db="EMBL/GenBank/DDBJ databases">
        <title>Genome assembly of Pristionchus species.</title>
        <authorList>
            <person name="Yoshida K."/>
            <person name="Sommer R.J."/>
        </authorList>
    </citation>
    <scope>NUCLEOTIDE SEQUENCE [LARGE SCALE GENOMIC DNA]</scope>
    <source>
        <strain evidence="3">RS5460</strain>
    </source>
</reference>
<protein>
    <recommendedName>
        <fullName evidence="4">G protein-coupled receptor</fullName>
    </recommendedName>
</protein>
<dbReference type="PANTHER" id="PTHR47521:SF18">
    <property type="entry name" value="G PROTEIN-COUPLED RECEPTOR-RELATED"/>
    <property type="match status" value="1"/>
</dbReference>
<dbReference type="PANTHER" id="PTHR47521">
    <property type="entry name" value="SERPENTINE RECEPTOR, CLASS E (EPSILON)-RELATED"/>
    <property type="match status" value="1"/>
</dbReference>
<dbReference type="AlphaFoldDB" id="A0AAN5ICA3"/>
<comment type="caution">
    <text evidence="2">The sequence shown here is derived from an EMBL/GenBank/DDBJ whole genome shotgun (WGS) entry which is preliminary data.</text>
</comment>
<proteinExistence type="predicted"/>
<evidence type="ECO:0000313" key="2">
    <source>
        <dbReference type="EMBL" id="GMR57466.1"/>
    </source>
</evidence>
<keyword evidence="1" id="KW-1133">Transmembrane helix</keyword>
<feature type="transmembrane region" description="Helical" evidence="1">
    <location>
        <begin position="291"/>
        <end position="314"/>
    </location>
</feature>